<name>A0A495ESI6_9MICC</name>
<protein>
    <submittedName>
        <fullName evidence="2">Uncharacterized protein</fullName>
    </submittedName>
</protein>
<evidence type="ECO:0000313" key="2">
    <source>
        <dbReference type="EMBL" id="RKR19970.1"/>
    </source>
</evidence>
<sequence length="61" mass="6239">MAAEHPAERSVRGAVHGTCPPPAATTGHKPAVPSRCSQAWACPTVAGVARLRVRLEPASLG</sequence>
<evidence type="ECO:0000313" key="3">
    <source>
        <dbReference type="Proteomes" id="UP000276055"/>
    </source>
</evidence>
<gene>
    <name evidence="2" type="ORF">C8D78_1782</name>
</gene>
<feature type="compositionally biased region" description="Basic and acidic residues" evidence="1">
    <location>
        <begin position="1"/>
        <end position="11"/>
    </location>
</feature>
<organism evidence="2 3">
    <name type="scientific">Arthrobacter oryzae</name>
    <dbReference type="NCBI Taxonomy" id="409290"/>
    <lineage>
        <taxon>Bacteria</taxon>
        <taxon>Bacillati</taxon>
        <taxon>Actinomycetota</taxon>
        <taxon>Actinomycetes</taxon>
        <taxon>Micrococcales</taxon>
        <taxon>Micrococcaceae</taxon>
        <taxon>Arthrobacter</taxon>
    </lineage>
</organism>
<feature type="region of interest" description="Disordered" evidence="1">
    <location>
        <begin position="1"/>
        <end position="30"/>
    </location>
</feature>
<dbReference type="AlphaFoldDB" id="A0A495ESI6"/>
<proteinExistence type="predicted"/>
<evidence type="ECO:0000256" key="1">
    <source>
        <dbReference type="SAM" id="MobiDB-lite"/>
    </source>
</evidence>
<dbReference type="EMBL" id="RBIR01000003">
    <property type="protein sequence ID" value="RKR19970.1"/>
    <property type="molecule type" value="Genomic_DNA"/>
</dbReference>
<dbReference type="Proteomes" id="UP000276055">
    <property type="component" value="Unassembled WGS sequence"/>
</dbReference>
<reference evidence="2 3" key="1">
    <citation type="submission" date="2018-10" db="EMBL/GenBank/DDBJ databases">
        <title>Genomic Encyclopedia of Type Strains, Phase IV (KMG-IV): sequencing the most valuable type-strain genomes for metagenomic binning, comparative biology and taxonomic classification.</title>
        <authorList>
            <person name="Goeker M."/>
        </authorList>
    </citation>
    <scope>NUCLEOTIDE SEQUENCE [LARGE SCALE GENOMIC DNA]</scope>
    <source>
        <strain evidence="2 3">DSM 25586</strain>
    </source>
</reference>
<comment type="caution">
    <text evidence="2">The sequence shown here is derived from an EMBL/GenBank/DDBJ whole genome shotgun (WGS) entry which is preliminary data.</text>
</comment>
<accession>A0A495ESI6</accession>